<evidence type="ECO:0000256" key="1">
    <source>
        <dbReference type="SAM" id="MobiDB-lite"/>
    </source>
</evidence>
<gene>
    <name evidence="2" type="ORF">T10_567</name>
</gene>
<protein>
    <submittedName>
        <fullName evidence="2">Uncharacterized protein</fullName>
    </submittedName>
</protein>
<feature type="compositionally biased region" description="Basic and acidic residues" evidence="1">
    <location>
        <begin position="15"/>
        <end position="31"/>
    </location>
</feature>
<evidence type="ECO:0000313" key="2">
    <source>
        <dbReference type="EMBL" id="KRZ76826.1"/>
    </source>
</evidence>
<feature type="compositionally biased region" description="Basic and acidic residues" evidence="1">
    <location>
        <begin position="66"/>
        <end position="86"/>
    </location>
</feature>
<name>A0A0V1MYU8_9BILA</name>
<proteinExistence type="predicted"/>
<feature type="compositionally biased region" description="Polar residues" evidence="1">
    <location>
        <begin position="39"/>
        <end position="50"/>
    </location>
</feature>
<reference evidence="2 3" key="1">
    <citation type="submission" date="2015-01" db="EMBL/GenBank/DDBJ databases">
        <title>Evolution of Trichinella species and genotypes.</title>
        <authorList>
            <person name="Korhonen P.K."/>
            <person name="Edoardo P."/>
            <person name="Giuseppe L.R."/>
            <person name="Gasser R.B."/>
        </authorList>
    </citation>
    <scope>NUCLEOTIDE SEQUENCE [LARGE SCALE GENOMIC DNA]</scope>
    <source>
        <strain evidence="2">ISS1980</strain>
    </source>
</reference>
<accession>A0A0V1MYU8</accession>
<dbReference type="Proteomes" id="UP000054843">
    <property type="component" value="Unassembled WGS sequence"/>
</dbReference>
<keyword evidence="3" id="KW-1185">Reference proteome</keyword>
<comment type="caution">
    <text evidence="2">The sequence shown here is derived from an EMBL/GenBank/DDBJ whole genome shotgun (WGS) entry which is preliminary data.</text>
</comment>
<feature type="region of interest" description="Disordered" evidence="1">
    <location>
        <begin position="1"/>
        <end position="86"/>
    </location>
</feature>
<dbReference type="EMBL" id="JYDO01000025">
    <property type="protein sequence ID" value="KRZ76826.1"/>
    <property type="molecule type" value="Genomic_DNA"/>
</dbReference>
<evidence type="ECO:0000313" key="3">
    <source>
        <dbReference type="Proteomes" id="UP000054843"/>
    </source>
</evidence>
<organism evidence="2 3">
    <name type="scientific">Trichinella papuae</name>
    <dbReference type="NCBI Taxonomy" id="268474"/>
    <lineage>
        <taxon>Eukaryota</taxon>
        <taxon>Metazoa</taxon>
        <taxon>Ecdysozoa</taxon>
        <taxon>Nematoda</taxon>
        <taxon>Enoplea</taxon>
        <taxon>Dorylaimia</taxon>
        <taxon>Trichinellida</taxon>
        <taxon>Trichinellidae</taxon>
        <taxon>Trichinella</taxon>
    </lineage>
</organism>
<dbReference type="AlphaFoldDB" id="A0A0V1MYU8"/>
<sequence length="86" mass="9619">MKKKKKRKAEENEEEKVREEEDKEGGKEAKGRLLGTTGDGPSTSATSAVKQQPGMRRARIQPAGQDRSKSSTDNQLERYLEADLRS</sequence>